<evidence type="ECO:0000313" key="5">
    <source>
        <dbReference type="Proteomes" id="UP000193560"/>
    </source>
</evidence>
<feature type="region of interest" description="Disordered" evidence="1">
    <location>
        <begin position="594"/>
        <end position="647"/>
    </location>
</feature>
<evidence type="ECO:0000256" key="1">
    <source>
        <dbReference type="SAM" id="MobiDB-lite"/>
    </source>
</evidence>
<gene>
    <name evidence="4" type="ORF">BCR42DRAFT_447129</name>
</gene>
<feature type="compositionally biased region" description="Basic and acidic residues" evidence="1">
    <location>
        <begin position="541"/>
        <end position="554"/>
    </location>
</feature>
<dbReference type="Gene3D" id="1.10.238.10">
    <property type="entry name" value="EF-hand"/>
    <property type="match status" value="3"/>
</dbReference>
<evidence type="ECO:0000313" key="4">
    <source>
        <dbReference type="EMBL" id="ORZ23441.1"/>
    </source>
</evidence>
<dbReference type="GO" id="GO:0005509">
    <property type="term" value="F:calcium ion binding"/>
    <property type="evidence" value="ECO:0007669"/>
    <property type="project" value="InterPro"/>
</dbReference>
<accession>A0A1X2IY91</accession>
<dbReference type="STRING" id="90262.A0A1X2IY91"/>
<dbReference type="PROSITE" id="PS50031">
    <property type="entry name" value="EH"/>
    <property type="match status" value="3"/>
</dbReference>
<reference evidence="4 5" key="1">
    <citation type="submission" date="2016-07" db="EMBL/GenBank/DDBJ databases">
        <title>Pervasive Adenine N6-methylation of Active Genes in Fungi.</title>
        <authorList>
            <consortium name="DOE Joint Genome Institute"/>
            <person name="Mondo S.J."/>
            <person name="Dannebaum R.O."/>
            <person name="Kuo R.C."/>
            <person name="Labutti K."/>
            <person name="Haridas S."/>
            <person name="Kuo A."/>
            <person name="Salamov A."/>
            <person name="Ahrendt S.R."/>
            <person name="Lipzen A."/>
            <person name="Sullivan W."/>
            <person name="Andreopoulos W.B."/>
            <person name="Clum A."/>
            <person name="Lindquist E."/>
            <person name="Daum C."/>
            <person name="Ramamoorthy G.K."/>
            <person name="Gryganskyi A."/>
            <person name="Culley D."/>
            <person name="Magnuson J.K."/>
            <person name="James T.Y."/>
            <person name="O'Malley M.A."/>
            <person name="Stajich J.E."/>
            <person name="Spatafora J.W."/>
            <person name="Visel A."/>
            <person name="Grigoriev I.V."/>
        </authorList>
    </citation>
    <scope>NUCLEOTIDE SEQUENCE [LARGE SCALE GENOMIC DNA]</scope>
    <source>
        <strain evidence="4 5">NRRL 1336</strain>
    </source>
</reference>
<feature type="compositionally biased region" description="Low complexity" evidence="1">
    <location>
        <begin position="768"/>
        <end position="778"/>
    </location>
</feature>
<feature type="compositionally biased region" description="Polar residues" evidence="1">
    <location>
        <begin position="268"/>
        <end position="284"/>
    </location>
</feature>
<evidence type="ECO:0000259" key="2">
    <source>
        <dbReference type="PROSITE" id="PS50031"/>
    </source>
</evidence>
<dbReference type="EMBL" id="MCGE01000003">
    <property type="protein sequence ID" value="ORZ23441.1"/>
    <property type="molecule type" value="Genomic_DNA"/>
</dbReference>
<organism evidence="4 5">
    <name type="scientific">Absidia repens</name>
    <dbReference type="NCBI Taxonomy" id="90262"/>
    <lineage>
        <taxon>Eukaryota</taxon>
        <taxon>Fungi</taxon>
        <taxon>Fungi incertae sedis</taxon>
        <taxon>Mucoromycota</taxon>
        <taxon>Mucoromycotina</taxon>
        <taxon>Mucoromycetes</taxon>
        <taxon>Mucorales</taxon>
        <taxon>Cunninghamellaceae</taxon>
        <taxon>Absidia</taxon>
    </lineage>
</organism>
<dbReference type="SMART" id="SM00027">
    <property type="entry name" value="EH"/>
    <property type="match status" value="3"/>
</dbReference>
<feature type="compositionally biased region" description="Polar residues" evidence="1">
    <location>
        <begin position="395"/>
        <end position="407"/>
    </location>
</feature>
<dbReference type="OrthoDB" id="524326at2759"/>
<dbReference type="AlphaFoldDB" id="A0A1X2IY91"/>
<dbReference type="Pfam" id="PF12763">
    <property type="entry name" value="EH"/>
    <property type="match status" value="3"/>
</dbReference>
<feature type="compositionally biased region" description="Low complexity" evidence="1">
    <location>
        <begin position="720"/>
        <end position="750"/>
    </location>
</feature>
<sequence>MNTNDQPNSSSQWETQLDSQERQAYLDLFSKVDADNKGIALKDEAMAFFTKSSVPNNILSEIWEAADDDSKGFLTAKEFCTALKLIACAQHGKLTATPILSTVVPMPYFEGVSVKPPLPANRPDTTSHTHLTSPRMTPPTTDTISPDERNNYIQLFQSSGPANGVLTADMATSIFNRSKLPSTTLQHIWNLADTRNSGTLNQTEFIIAMHYISVTMNGSLPSLPASLPAPIYAAATGRLTSSLGRHNTVIGGGESSLRPRASPELGRSASTLSPHHHTSQQQQRPPLEDFHLTHEDYAKYRPLFQQLAINETGSVSGADAVHFFRHSKLPETDLAKIWDLADTTSKGELSEQEFCLAMHLINRRMTGAQIPSALPGPISQLAPSPMMSYNATNTTFQPSVSQPSSAFTDLLGLDDQPPSSDTGASFTPNAPVTQQPPSTSNQQKVMMENNFSTIQSQVNTENSLIGSLQSQQHSMDDSLKTLQSDIEKEKQHLEKLKHTASELTRHLEAQQKKKEELTRDLQMYRQESKHYQQRIDQSQQESRELENEISELQKKAKPSSPFTSPHQMPQSPPHQQDTNVFALSSSASNHDLFANVQDAPPAPAQNNNSGSIDPFSAKHQQQKALSNATPTLNRLKEETEVRRAPTPNVDISEVEAKFPDLNMMENDFDTTSRSPTVASVSGGDHKPASPSLPSAITSPPPPTQQQQQQQQHHKQHTNVASSSPSAFSPFDSPFSSSASPNPAATSTAADPPKPPSKYGFDLAAFEGPSQPSPSSSASYRDDLTSLFGGLSPAQSPAQPSNTTAPAPPPASSFDALFNVNATTTQPQPSSAENSFDSAFLR</sequence>
<protein>
    <submittedName>
        <fullName evidence="4">Uncharacterized protein</fullName>
    </submittedName>
</protein>
<dbReference type="SUPFAM" id="SSF47473">
    <property type="entry name" value="EF-hand"/>
    <property type="match status" value="3"/>
</dbReference>
<dbReference type="InterPro" id="IPR011992">
    <property type="entry name" value="EF-hand-dom_pair"/>
</dbReference>
<dbReference type="CDD" id="cd00052">
    <property type="entry name" value="EH"/>
    <property type="match status" value="3"/>
</dbReference>
<feature type="region of interest" description="Disordered" evidence="1">
    <location>
        <begin position="664"/>
        <end position="841"/>
    </location>
</feature>
<feature type="domain" description="EH" evidence="2">
    <location>
        <begin position="296"/>
        <end position="375"/>
    </location>
</feature>
<feature type="domain" description="EH" evidence="2">
    <location>
        <begin position="21"/>
        <end position="98"/>
    </location>
</feature>
<feature type="domain" description="EH" evidence="2">
    <location>
        <begin position="148"/>
        <end position="238"/>
    </location>
</feature>
<feature type="compositionally biased region" description="Low complexity" evidence="1">
    <location>
        <begin position="564"/>
        <end position="576"/>
    </location>
</feature>
<feature type="compositionally biased region" description="Low complexity" evidence="1">
    <location>
        <begin position="795"/>
        <end position="804"/>
    </location>
</feature>
<dbReference type="InterPro" id="IPR000261">
    <property type="entry name" value="EH_dom"/>
</dbReference>
<dbReference type="GO" id="GO:0016197">
    <property type="term" value="P:endosomal transport"/>
    <property type="evidence" value="ECO:0007669"/>
    <property type="project" value="TreeGrafter"/>
</dbReference>
<feature type="domain" description="EF-hand" evidence="3">
    <location>
        <begin position="180"/>
        <end position="215"/>
    </location>
</feature>
<feature type="compositionally biased region" description="Low complexity" evidence="1">
    <location>
        <begin position="688"/>
        <end position="697"/>
    </location>
</feature>
<feature type="region of interest" description="Disordered" evidence="1">
    <location>
        <begin position="115"/>
        <end position="145"/>
    </location>
</feature>
<dbReference type="PANTHER" id="PTHR11216:SF170">
    <property type="entry name" value="DYNAMIN ASSOCIATED PROTEIN 160, ISOFORM D"/>
    <property type="match status" value="1"/>
</dbReference>
<dbReference type="Proteomes" id="UP000193560">
    <property type="component" value="Unassembled WGS sequence"/>
</dbReference>
<feature type="compositionally biased region" description="Polar residues" evidence="1">
    <location>
        <begin position="417"/>
        <end position="442"/>
    </location>
</feature>
<proteinExistence type="predicted"/>
<dbReference type="SMART" id="SM00054">
    <property type="entry name" value="EFh"/>
    <property type="match status" value="4"/>
</dbReference>
<name>A0A1X2IY91_9FUNG</name>
<feature type="domain" description="EF-hand" evidence="3">
    <location>
        <begin position="329"/>
        <end position="364"/>
    </location>
</feature>
<feature type="region of interest" description="Disordered" evidence="1">
    <location>
        <begin position="527"/>
        <end position="578"/>
    </location>
</feature>
<dbReference type="PANTHER" id="PTHR11216">
    <property type="entry name" value="EH DOMAIN"/>
    <property type="match status" value="1"/>
</dbReference>
<feature type="region of interest" description="Disordered" evidence="1">
    <location>
        <begin position="249"/>
        <end position="287"/>
    </location>
</feature>
<evidence type="ECO:0000259" key="3">
    <source>
        <dbReference type="PROSITE" id="PS50222"/>
    </source>
</evidence>
<feature type="compositionally biased region" description="Polar residues" evidence="1">
    <location>
        <begin position="618"/>
        <end position="632"/>
    </location>
</feature>
<keyword evidence="5" id="KW-1185">Reference proteome</keyword>
<dbReference type="InterPro" id="IPR002048">
    <property type="entry name" value="EF_hand_dom"/>
</dbReference>
<dbReference type="GO" id="GO:0005886">
    <property type="term" value="C:plasma membrane"/>
    <property type="evidence" value="ECO:0007669"/>
    <property type="project" value="TreeGrafter"/>
</dbReference>
<dbReference type="GO" id="GO:0006897">
    <property type="term" value="P:endocytosis"/>
    <property type="evidence" value="ECO:0007669"/>
    <property type="project" value="TreeGrafter"/>
</dbReference>
<dbReference type="GO" id="GO:0005737">
    <property type="term" value="C:cytoplasm"/>
    <property type="evidence" value="ECO:0007669"/>
    <property type="project" value="TreeGrafter"/>
</dbReference>
<feature type="compositionally biased region" description="Polar residues" evidence="1">
    <location>
        <begin position="123"/>
        <end position="144"/>
    </location>
</feature>
<comment type="caution">
    <text evidence="4">The sequence shown here is derived from an EMBL/GenBank/DDBJ whole genome shotgun (WGS) entry which is preliminary data.</text>
</comment>
<feature type="compositionally biased region" description="Basic and acidic residues" evidence="1">
    <location>
        <begin position="634"/>
        <end position="643"/>
    </location>
</feature>
<feature type="compositionally biased region" description="Polar residues" evidence="1">
    <location>
        <begin position="669"/>
        <end position="679"/>
    </location>
</feature>
<feature type="region of interest" description="Disordered" evidence="1">
    <location>
        <begin position="395"/>
        <end position="442"/>
    </location>
</feature>
<feature type="domain" description="EF-hand" evidence="3">
    <location>
        <begin position="54"/>
        <end position="89"/>
    </location>
</feature>
<feature type="compositionally biased region" description="Polar residues" evidence="1">
    <location>
        <begin position="819"/>
        <end position="841"/>
    </location>
</feature>
<dbReference type="PROSITE" id="PS50222">
    <property type="entry name" value="EF_HAND_2"/>
    <property type="match status" value="3"/>
</dbReference>